<protein>
    <recommendedName>
        <fullName evidence="5">ABC transporter domain-containing protein</fullName>
    </recommendedName>
</protein>
<dbReference type="InterPro" id="IPR027417">
    <property type="entry name" value="P-loop_NTPase"/>
</dbReference>
<dbReference type="GO" id="GO:0042626">
    <property type="term" value="F:ATPase-coupled transmembrane transporter activity"/>
    <property type="evidence" value="ECO:0007669"/>
    <property type="project" value="TreeGrafter"/>
</dbReference>
<dbReference type="GO" id="GO:0009941">
    <property type="term" value="C:chloroplast envelope"/>
    <property type="evidence" value="ECO:0007669"/>
    <property type="project" value="TreeGrafter"/>
</dbReference>
<comment type="caution">
    <text evidence="6">The sequence shown here is derived from an EMBL/GenBank/DDBJ whole genome shotgun (WGS) entry which is preliminary data.</text>
</comment>
<dbReference type="EMBL" id="JAEHOC010000014">
    <property type="protein sequence ID" value="KAG2435791.1"/>
    <property type="molecule type" value="Genomic_DNA"/>
</dbReference>
<keyword evidence="1" id="KW-0813">Transport</keyword>
<evidence type="ECO:0000256" key="4">
    <source>
        <dbReference type="SAM" id="Coils"/>
    </source>
</evidence>
<name>A0A835W4S1_CHLIN</name>
<dbReference type="SUPFAM" id="SSF52540">
    <property type="entry name" value="P-loop containing nucleoside triphosphate hydrolases"/>
    <property type="match status" value="1"/>
</dbReference>
<dbReference type="PANTHER" id="PTHR43553:SF1">
    <property type="entry name" value="ABC TRANSPORTER I FAMILY MEMBER 11, CHLOROPLASTIC"/>
    <property type="match status" value="1"/>
</dbReference>
<evidence type="ECO:0000256" key="2">
    <source>
        <dbReference type="ARBA" id="ARBA00022741"/>
    </source>
</evidence>
<dbReference type="AlphaFoldDB" id="A0A835W4S1"/>
<dbReference type="InterPro" id="IPR003439">
    <property type="entry name" value="ABC_transporter-like_ATP-bd"/>
</dbReference>
<dbReference type="CDD" id="cd03225">
    <property type="entry name" value="ABC_cobalt_CbiO_domain1"/>
    <property type="match status" value="1"/>
</dbReference>
<reference evidence="6" key="1">
    <citation type="journal article" date="2020" name="bioRxiv">
        <title>Comparative genomics of Chlamydomonas.</title>
        <authorList>
            <person name="Craig R.J."/>
            <person name="Hasan A.R."/>
            <person name="Ness R.W."/>
            <person name="Keightley P.D."/>
        </authorList>
    </citation>
    <scope>NUCLEOTIDE SEQUENCE</scope>
    <source>
        <strain evidence="6">SAG 7.73</strain>
    </source>
</reference>
<dbReference type="InterPro" id="IPR015856">
    <property type="entry name" value="ABC_transpr_CbiO/EcfA_su"/>
</dbReference>
<keyword evidence="7" id="KW-1185">Reference proteome</keyword>
<keyword evidence="4" id="KW-0175">Coiled coil</keyword>
<organism evidence="6 7">
    <name type="scientific">Chlamydomonas incerta</name>
    <dbReference type="NCBI Taxonomy" id="51695"/>
    <lineage>
        <taxon>Eukaryota</taxon>
        <taxon>Viridiplantae</taxon>
        <taxon>Chlorophyta</taxon>
        <taxon>core chlorophytes</taxon>
        <taxon>Chlorophyceae</taxon>
        <taxon>CS clade</taxon>
        <taxon>Chlamydomonadales</taxon>
        <taxon>Chlamydomonadaceae</taxon>
        <taxon>Chlamydomonas</taxon>
    </lineage>
</organism>
<dbReference type="GO" id="GO:0016020">
    <property type="term" value="C:membrane"/>
    <property type="evidence" value="ECO:0007669"/>
    <property type="project" value="InterPro"/>
</dbReference>
<evidence type="ECO:0000256" key="3">
    <source>
        <dbReference type="ARBA" id="ARBA00022840"/>
    </source>
</evidence>
<proteinExistence type="predicted"/>
<dbReference type="InterPro" id="IPR050095">
    <property type="entry name" value="ECF_ABC_transporter_ATP-bd"/>
</dbReference>
<dbReference type="GO" id="GO:0016887">
    <property type="term" value="F:ATP hydrolysis activity"/>
    <property type="evidence" value="ECO:0007669"/>
    <property type="project" value="InterPro"/>
</dbReference>
<accession>A0A835W4S1</accession>
<dbReference type="Gene3D" id="3.40.50.300">
    <property type="entry name" value="P-loop containing nucleotide triphosphate hydrolases"/>
    <property type="match status" value="1"/>
</dbReference>
<gene>
    <name evidence="6" type="ORF">HXX76_006987</name>
</gene>
<evidence type="ECO:0000313" key="7">
    <source>
        <dbReference type="Proteomes" id="UP000650467"/>
    </source>
</evidence>
<dbReference type="GO" id="GO:0005524">
    <property type="term" value="F:ATP binding"/>
    <property type="evidence" value="ECO:0007669"/>
    <property type="project" value="UniProtKB-KW"/>
</dbReference>
<dbReference type="OrthoDB" id="10255969at2759"/>
<keyword evidence="2" id="KW-0547">Nucleotide-binding</keyword>
<dbReference type="InterPro" id="IPR003593">
    <property type="entry name" value="AAA+_ATPase"/>
</dbReference>
<feature type="coiled-coil region" evidence="4">
    <location>
        <begin position="27"/>
        <end position="64"/>
    </location>
</feature>
<evidence type="ECO:0000313" key="6">
    <source>
        <dbReference type="EMBL" id="KAG2435791.1"/>
    </source>
</evidence>
<dbReference type="PROSITE" id="PS50893">
    <property type="entry name" value="ABC_TRANSPORTER_2"/>
    <property type="match status" value="1"/>
</dbReference>
<evidence type="ECO:0000259" key="5">
    <source>
        <dbReference type="PROSITE" id="PS50893"/>
    </source>
</evidence>
<sequence length="408" mass="43105">MSSKLVRKQLSAFIAEQSKDGQKALAVKEKKAEKKRASALKKKVKELQKEAQAKKSAKLVLKKNTQYFQTTKAASEQNTELQLKLLAAAPLCRSAAGGGAGPASGAGTAFGDPNSLMGMLMAYAVQMQQQQAAGGGAAAPGAEVRVEGLTFHPPGAEQPLLQDISMQLPANSLGLVMGRSGSGKTTLLQVLAGLSEQTSGQVRVLRGGAVGGVALPPTNSYAAGGNGAGNGAHAAAAAAGGPAGLTMEERMQQVGLVFQFPERHFLGEDLLQELTFTWPRLPGYWGERNELSARMQIVLEAVGLEDIPLHVPPWALSGGQQRRLALAIQLVRQPALLLLDEPLAGLDWTSRQEVVTILRKLKEQCTLLVVSHDLAEIAPLVDVAWRMRIGGSCEPVTWPPADLAGLEQ</sequence>
<evidence type="ECO:0000256" key="1">
    <source>
        <dbReference type="ARBA" id="ARBA00022448"/>
    </source>
</evidence>
<dbReference type="SMART" id="SM00382">
    <property type="entry name" value="AAA"/>
    <property type="match status" value="1"/>
</dbReference>
<dbReference type="PANTHER" id="PTHR43553">
    <property type="entry name" value="HEAVY METAL TRANSPORTER"/>
    <property type="match status" value="1"/>
</dbReference>
<feature type="domain" description="ABC transporter" evidence="5">
    <location>
        <begin position="144"/>
        <end position="408"/>
    </location>
</feature>
<dbReference type="Proteomes" id="UP000650467">
    <property type="component" value="Unassembled WGS sequence"/>
</dbReference>
<dbReference type="Pfam" id="PF00005">
    <property type="entry name" value="ABC_tran"/>
    <property type="match status" value="1"/>
</dbReference>
<dbReference type="PROSITE" id="PS00211">
    <property type="entry name" value="ABC_TRANSPORTER_1"/>
    <property type="match status" value="1"/>
</dbReference>
<keyword evidence="3" id="KW-0067">ATP-binding</keyword>
<dbReference type="InterPro" id="IPR017871">
    <property type="entry name" value="ABC_transporter-like_CS"/>
</dbReference>